<dbReference type="AlphaFoldDB" id="A0A397H4E7"/>
<gene>
    <name evidence="7" type="ORF">CDV56_103484</name>
</gene>
<proteinExistence type="inferred from homology"/>
<dbReference type="PANTHER" id="PTHR47582">
    <property type="entry name" value="P450, PUTATIVE (EUROFUNG)-RELATED"/>
    <property type="match status" value="1"/>
</dbReference>
<sequence length="508" mass="56826">MDSLSLVVVTLIIIAGSALFLRIRHDPREPPVVHNGIPFIGHMIGFVRHGVDYYALQSAKHGLEAFTMDVLFTKIYVITTPNLVIAARRHHRNMSFEPAITGGARRMTGLKGPGLELLREKRHGGEGLHSDVVHAMRPSLEGAGLDRMNEKVIGLLLRSVDELPTAAPFDFHGWCRSAITIASTDAVYGPLNPYRFKELQDAFWDFEENLALLLMDVGQRFTARKAWKARQRIVAAFIDYYRADGHLDSSHMTYARWETQQKGGATLEDIARLEAAAALGTLSNTVPAIFWLIFDIFSRPELLKEARDEVAQHAIQVDAQGVHTVDLTEIREKCPLLVSVFQETLRLRSNTVPIRVLYEDILLDDKYLLKAGGILQMPAHAINRDQSIWGSDADEYDPHRFVKINQSDSRKKANGFLSFGTSPHVCPGRHFATGEILALTAMLVVRYDIVPLGGLWREPRINKTAITASTRPPAEEFKVTATARKEYQGTKWAFRVSEGKGKYGLIIG</sequence>
<dbReference type="GO" id="GO:0005506">
    <property type="term" value="F:iron ion binding"/>
    <property type="evidence" value="ECO:0007669"/>
    <property type="project" value="InterPro"/>
</dbReference>
<keyword evidence="6" id="KW-0349">Heme</keyword>
<dbReference type="InterPro" id="IPR001128">
    <property type="entry name" value="Cyt_P450"/>
</dbReference>
<evidence type="ECO:0000256" key="4">
    <source>
        <dbReference type="ARBA" id="ARBA00023002"/>
    </source>
</evidence>
<protein>
    <recommendedName>
        <fullName evidence="9">Cytochrome P450</fullName>
    </recommendedName>
</protein>
<feature type="binding site" description="axial binding residue" evidence="6">
    <location>
        <position position="426"/>
    </location>
    <ligand>
        <name>heme</name>
        <dbReference type="ChEBI" id="CHEBI:30413"/>
    </ligand>
    <ligandPart>
        <name>Fe</name>
        <dbReference type="ChEBI" id="CHEBI:18248"/>
    </ligandPart>
</feature>
<name>A0A397H4E7_ASPTH</name>
<evidence type="ECO:0000256" key="5">
    <source>
        <dbReference type="ARBA" id="ARBA00023004"/>
    </source>
</evidence>
<keyword evidence="8" id="KW-1185">Reference proteome</keyword>
<keyword evidence="3 6" id="KW-0479">Metal-binding</keyword>
<evidence type="ECO:0000256" key="6">
    <source>
        <dbReference type="PIRSR" id="PIRSR602403-1"/>
    </source>
</evidence>
<reference evidence="7" key="1">
    <citation type="submission" date="2018-08" db="EMBL/GenBank/DDBJ databases">
        <title>Draft genome sequence of azole-resistant Aspergillus thermomutatus (Neosartorya pseudofischeri) strain HMR AF 39, isolated from a human nasal aspirate.</title>
        <authorList>
            <person name="Parent-Michaud M."/>
            <person name="Dufresne P.J."/>
            <person name="Fournier E."/>
            <person name="Martineau C."/>
            <person name="Moreira S."/>
            <person name="Perkins V."/>
            <person name="De Repentigny L."/>
            <person name="Dufresne S.F."/>
        </authorList>
    </citation>
    <scope>NUCLEOTIDE SEQUENCE [LARGE SCALE GENOMIC DNA]</scope>
    <source>
        <strain evidence="7">HMR AF 39</strain>
    </source>
</reference>
<evidence type="ECO:0000256" key="1">
    <source>
        <dbReference type="ARBA" id="ARBA00001971"/>
    </source>
</evidence>
<dbReference type="OrthoDB" id="3366823at2759"/>
<dbReference type="Pfam" id="PF00067">
    <property type="entry name" value="p450"/>
    <property type="match status" value="1"/>
</dbReference>
<evidence type="ECO:0000256" key="3">
    <source>
        <dbReference type="ARBA" id="ARBA00022723"/>
    </source>
</evidence>
<dbReference type="Gene3D" id="1.10.630.10">
    <property type="entry name" value="Cytochrome P450"/>
    <property type="match status" value="1"/>
</dbReference>
<evidence type="ECO:0008006" key="9">
    <source>
        <dbReference type="Google" id="ProtNLM"/>
    </source>
</evidence>
<dbReference type="RefSeq" id="XP_026614646.1">
    <property type="nucleotide sequence ID" value="XM_026757103.1"/>
</dbReference>
<keyword evidence="5 6" id="KW-0408">Iron</keyword>
<dbReference type="GO" id="GO:0020037">
    <property type="term" value="F:heme binding"/>
    <property type="evidence" value="ECO:0007669"/>
    <property type="project" value="InterPro"/>
</dbReference>
<dbReference type="GO" id="GO:0016705">
    <property type="term" value="F:oxidoreductase activity, acting on paired donors, with incorporation or reduction of molecular oxygen"/>
    <property type="evidence" value="ECO:0007669"/>
    <property type="project" value="InterPro"/>
</dbReference>
<dbReference type="GeneID" id="38125458"/>
<dbReference type="PRINTS" id="PR00465">
    <property type="entry name" value="EP450IV"/>
</dbReference>
<keyword evidence="4" id="KW-0560">Oxidoreductase</keyword>
<evidence type="ECO:0000313" key="7">
    <source>
        <dbReference type="EMBL" id="RHZ56263.1"/>
    </source>
</evidence>
<dbReference type="CDD" id="cd11040">
    <property type="entry name" value="CYP7_CYP8-like"/>
    <property type="match status" value="1"/>
</dbReference>
<dbReference type="Proteomes" id="UP000215305">
    <property type="component" value="Unassembled WGS sequence"/>
</dbReference>
<organism evidence="7 8">
    <name type="scientific">Aspergillus thermomutatus</name>
    <name type="common">Neosartorya pseudofischeri</name>
    <dbReference type="NCBI Taxonomy" id="41047"/>
    <lineage>
        <taxon>Eukaryota</taxon>
        <taxon>Fungi</taxon>
        <taxon>Dikarya</taxon>
        <taxon>Ascomycota</taxon>
        <taxon>Pezizomycotina</taxon>
        <taxon>Eurotiomycetes</taxon>
        <taxon>Eurotiomycetidae</taxon>
        <taxon>Eurotiales</taxon>
        <taxon>Aspergillaceae</taxon>
        <taxon>Aspergillus</taxon>
        <taxon>Aspergillus subgen. Fumigati</taxon>
    </lineage>
</organism>
<comment type="similarity">
    <text evidence="2">Belongs to the cytochrome P450 family.</text>
</comment>
<dbReference type="PANTHER" id="PTHR47582:SF1">
    <property type="entry name" value="P450, PUTATIVE (EUROFUNG)-RELATED"/>
    <property type="match status" value="1"/>
</dbReference>
<evidence type="ECO:0000256" key="2">
    <source>
        <dbReference type="ARBA" id="ARBA00010617"/>
    </source>
</evidence>
<comment type="cofactor">
    <cofactor evidence="1 6">
        <name>heme</name>
        <dbReference type="ChEBI" id="CHEBI:30413"/>
    </cofactor>
</comment>
<dbReference type="VEuPathDB" id="FungiDB:CDV56_103484"/>
<dbReference type="InterPro" id="IPR036396">
    <property type="entry name" value="Cyt_P450_sf"/>
</dbReference>
<dbReference type="EMBL" id="NKHU02000090">
    <property type="protein sequence ID" value="RHZ56263.1"/>
    <property type="molecule type" value="Genomic_DNA"/>
</dbReference>
<comment type="caution">
    <text evidence="7">The sequence shown here is derived from an EMBL/GenBank/DDBJ whole genome shotgun (WGS) entry which is preliminary data.</text>
</comment>
<dbReference type="SUPFAM" id="SSF48264">
    <property type="entry name" value="Cytochrome P450"/>
    <property type="match status" value="1"/>
</dbReference>
<dbReference type="STRING" id="41047.A0A397H4E7"/>
<dbReference type="GO" id="GO:0004497">
    <property type="term" value="F:monooxygenase activity"/>
    <property type="evidence" value="ECO:0007669"/>
    <property type="project" value="InterPro"/>
</dbReference>
<dbReference type="InterPro" id="IPR053007">
    <property type="entry name" value="CYP450_monoxygenase_sec-met"/>
</dbReference>
<evidence type="ECO:0000313" key="8">
    <source>
        <dbReference type="Proteomes" id="UP000215305"/>
    </source>
</evidence>
<accession>A0A397H4E7</accession>
<dbReference type="InterPro" id="IPR002403">
    <property type="entry name" value="Cyt_P450_E_grp-IV"/>
</dbReference>